<dbReference type="EMBL" id="JAACJS010000011">
    <property type="protein sequence ID" value="NCI49408.1"/>
    <property type="molecule type" value="Genomic_DNA"/>
</dbReference>
<feature type="transmembrane region" description="Helical" evidence="4">
    <location>
        <begin position="67"/>
        <end position="88"/>
    </location>
</feature>
<evidence type="ECO:0000256" key="3">
    <source>
        <dbReference type="ARBA" id="ARBA00023163"/>
    </source>
</evidence>
<evidence type="ECO:0000256" key="4">
    <source>
        <dbReference type="SAM" id="Phobius"/>
    </source>
</evidence>
<feature type="transmembrane region" description="Helical" evidence="4">
    <location>
        <begin position="6"/>
        <end position="28"/>
    </location>
</feature>
<keyword evidence="4" id="KW-1133">Transmembrane helix</keyword>
<feature type="domain" description="HTH araC/xylS-type" evidence="5">
    <location>
        <begin position="242"/>
        <end position="348"/>
    </location>
</feature>
<evidence type="ECO:0000256" key="2">
    <source>
        <dbReference type="ARBA" id="ARBA00023125"/>
    </source>
</evidence>
<gene>
    <name evidence="6" type="ORF">GWC95_05705</name>
</gene>
<evidence type="ECO:0000256" key="1">
    <source>
        <dbReference type="ARBA" id="ARBA00023015"/>
    </source>
</evidence>
<name>A0ABW9ZTM1_9BACT</name>
<dbReference type="Proteomes" id="UP000753802">
    <property type="component" value="Unassembled WGS sequence"/>
</dbReference>
<comment type="caution">
    <text evidence="6">The sequence shown here is derived from an EMBL/GenBank/DDBJ whole genome shotgun (WGS) entry which is preliminary data.</text>
</comment>
<feature type="transmembrane region" description="Helical" evidence="4">
    <location>
        <begin position="35"/>
        <end position="52"/>
    </location>
</feature>
<proteinExistence type="predicted"/>
<dbReference type="PROSITE" id="PS01124">
    <property type="entry name" value="HTH_ARAC_FAMILY_2"/>
    <property type="match status" value="1"/>
</dbReference>
<feature type="transmembrane region" description="Helical" evidence="4">
    <location>
        <begin position="195"/>
        <end position="216"/>
    </location>
</feature>
<dbReference type="Gene3D" id="1.10.10.60">
    <property type="entry name" value="Homeodomain-like"/>
    <property type="match status" value="2"/>
</dbReference>
<dbReference type="InterPro" id="IPR018060">
    <property type="entry name" value="HTH_AraC"/>
</dbReference>
<dbReference type="RefSeq" id="WP_161817734.1">
    <property type="nucleotide sequence ID" value="NZ_JAACJS010000011.1"/>
</dbReference>
<reference evidence="6 7" key="1">
    <citation type="submission" date="2020-01" db="EMBL/GenBank/DDBJ databases">
        <title>Genome analysis.</title>
        <authorList>
            <person name="Wu S."/>
            <person name="Wang G."/>
        </authorList>
    </citation>
    <scope>NUCLEOTIDE SEQUENCE [LARGE SCALE GENOMIC DNA]</scope>
    <source>
        <strain evidence="6 7">SYL130</strain>
    </source>
</reference>
<keyword evidence="4" id="KW-0472">Membrane</keyword>
<dbReference type="PANTHER" id="PTHR43280">
    <property type="entry name" value="ARAC-FAMILY TRANSCRIPTIONAL REGULATOR"/>
    <property type="match status" value="1"/>
</dbReference>
<dbReference type="PANTHER" id="PTHR43280:SF29">
    <property type="entry name" value="ARAC-FAMILY TRANSCRIPTIONAL REGULATOR"/>
    <property type="match status" value="1"/>
</dbReference>
<keyword evidence="1" id="KW-0805">Transcription regulation</keyword>
<dbReference type="Pfam" id="PF12833">
    <property type="entry name" value="HTH_18"/>
    <property type="match status" value="1"/>
</dbReference>
<keyword evidence="2" id="KW-0238">DNA-binding</keyword>
<keyword evidence="3" id="KW-0804">Transcription</keyword>
<feature type="transmembrane region" description="Helical" evidence="4">
    <location>
        <begin position="100"/>
        <end position="119"/>
    </location>
</feature>
<accession>A0ABW9ZTM1</accession>
<organism evidence="6 7">
    <name type="scientific">Sediminibacterium roseum</name>
    <dbReference type="NCBI Taxonomy" id="1978412"/>
    <lineage>
        <taxon>Bacteria</taxon>
        <taxon>Pseudomonadati</taxon>
        <taxon>Bacteroidota</taxon>
        <taxon>Chitinophagia</taxon>
        <taxon>Chitinophagales</taxon>
        <taxon>Chitinophagaceae</taxon>
        <taxon>Sediminibacterium</taxon>
    </lineage>
</organism>
<feature type="transmembrane region" description="Helical" evidence="4">
    <location>
        <begin position="139"/>
        <end position="157"/>
    </location>
</feature>
<dbReference type="InterPro" id="IPR009057">
    <property type="entry name" value="Homeodomain-like_sf"/>
</dbReference>
<dbReference type="InterPro" id="IPR018062">
    <property type="entry name" value="HTH_AraC-typ_CS"/>
</dbReference>
<sequence>MSFGDKALFFFSCLGAFNGIILSLYFFFFTSRKYLSNYLLGALLFVLSLRIGKSVAYFFDKGLPKTYLQVGLTACFFIGPFLYFFVRAETQQVREMKRSWIGQLITWLLLVVVTGLLFPYEYHPRLWGKTIVPLIYLQWGFYIALSVFALIPILKKLAVREPIKTYEKWVLAICSAIFILFFCYVWAYLNITKGSYINAALCFSLILYGVIFLLLYRKKTNDLFSLSPQKYADKKLDPEDAERIIVRLRKVMEEKQLYRNPNLKISDVAKEIHVPAHHLSRVLNDTADKNFTLFVNEYRINEACNMLSQPTNLTIEAVGEEVGFNSKSTFYATFKKIKGITPSGFQEEAGS</sequence>
<keyword evidence="7" id="KW-1185">Reference proteome</keyword>
<feature type="transmembrane region" description="Helical" evidence="4">
    <location>
        <begin position="169"/>
        <end position="189"/>
    </location>
</feature>
<evidence type="ECO:0000259" key="5">
    <source>
        <dbReference type="PROSITE" id="PS01124"/>
    </source>
</evidence>
<keyword evidence="4" id="KW-0812">Transmembrane</keyword>
<dbReference type="SMART" id="SM00342">
    <property type="entry name" value="HTH_ARAC"/>
    <property type="match status" value="1"/>
</dbReference>
<evidence type="ECO:0000313" key="7">
    <source>
        <dbReference type="Proteomes" id="UP000753802"/>
    </source>
</evidence>
<evidence type="ECO:0000313" key="6">
    <source>
        <dbReference type="EMBL" id="NCI49408.1"/>
    </source>
</evidence>
<dbReference type="SUPFAM" id="SSF46689">
    <property type="entry name" value="Homeodomain-like"/>
    <property type="match status" value="1"/>
</dbReference>
<protein>
    <submittedName>
        <fullName evidence="6">AraC family transcriptional regulator</fullName>
    </submittedName>
</protein>
<dbReference type="PROSITE" id="PS00041">
    <property type="entry name" value="HTH_ARAC_FAMILY_1"/>
    <property type="match status" value="1"/>
</dbReference>